<sequence length="619" mass="68704">MFARNKWNETFGERVAFADMANQQTSITDDRSAFIGRNGNLSAPRAIVLGGALEGIIGAGIDPCAALQTIIKLEPGESAEVVCLLGQGANVQHARQMVKRYRTADLDHILAEVHNLWARMTRTVQVRTPDRSINILLNGWLLYQSLSSRIWARAGFYQASGAYGFRDQLQDGMALALAAPQLVREHLIRAASHQFMEGDVLHWWLPQKGNGVRTKISDDCVWLAYTVAHYVRVSGDITVLDEDIPFLEAPALGNDEHERFLQPEISSASASLYTHCTLALDHSLKRGAHGLPLMGTGDWNDGMNRVGEKGLGESVWLGWFLHTTLSAWLPLAQARQDTEHVNKWQDVLKDLEVALKQAWDGAWYKRAYFDDGSPLGSKTNSEGRIDAIAQSWAVISGAGSPTYAQQAMRSVQEQLVNLEDELIMVLTPPFDQSEPDPGYIRGYPPGIRENGGQYTHAALWTVMATALLGDGDAAYAMFATLNPIHHARDEESAKRYKTEPYVVVADVYSSPLHIGRGGWSWYTGSAAWMQRVGLETILGLQVEGNQLSIAPHIPSMWSEYEIDFLWKETKYQIRIINPDHISYGAVSMTLDGIAIDLGQPILMEDDKNTHAVICRIVKI</sequence>
<gene>
    <name evidence="6" type="ORF">AGA_1975</name>
</gene>
<organism evidence="6 7">
    <name type="scientific">Acetobacter ghanensis</name>
    <dbReference type="NCBI Taxonomy" id="431306"/>
    <lineage>
        <taxon>Bacteria</taxon>
        <taxon>Pseudomonadati</taxon>
        <taxon>Pseudomonadota</taxon>
        <taxon>Alphaproteobacteria</taxon>
        <taxon>Acetobacterales</taxon>
        <taxon>Acetobacteraceae</taxon>
        <taxon>Acetobacter</taxon>
    </lineage>
</organism>
<dbReference type="GO" id="GO:0016757">
    <property type="term" value="F:glycosyltransferase activity"/>
    <property type="evidence" value="ECO:0007669"/>
    <property type="project" value="UniProtKB-KW"/>
</dbReference>
<dbReference type="Pfam" id="PF17167">
    <property type="entry name" value="Glyco_hydro_94"/>
    <property type="match status" value="1"/>
</dbReference>
<dbReference type="InterPro" id="IPR005194">
    <property type="entry name" value="Glyco_hydro_65_C"/>
</dbReference>
<dbReference type="InterPro" id="IPR008928">
    <property type="entry name" value="6-hairpin_glycosidase_sf"/>
</dbReference>
<dbReference type="STRING" id="431306.AGA_1975"/>
<evidence type="ECO:0000313" key="7">
    <source>
        <dbReference type="Proteomes" id="UP000068250"/>
    </source>
</evidence>
<dbReference type="Pfam" id="PF06165">
    <property type="entry name" value="GH94_b-supersand"/>
    <property type="match status" value="1"/>
</dbReference>
<proteinExistence type="predicted"/>
<dbReference type="Gene3D" id="2.60.420.10">
    <property type="entry name" value="Maltose phosphorylase, domain 3"/>
    <property type="match status" value="1"/>
</dbReference>
<dbReference type="PATRIC" id="fig|431306.5.peg.2031"/>
<dbReference type="PANTHER" id="PTHR37469">
    <property type="entry name" value="CELLOBIONIC ACID PHOSPHORYLASE-RELATED"/>
    <property type="match status" value="1"/>
</dbReference>
<dbReference type="SUPFAM" id="SSF48208">
    <property type="entry name" value="Six-hairpin glycosidases"/>
    <property type="match status" value="1"/>
</dbReference>
<dbReference type="SUPFAM" id="SSF74650">
    <property type="entry name" value="Galactose mutarotase-like"/>
    <property type="match status" value="1"/>
</dbReference>
<dbReference type="InterPro" id="IPR037018">
    <property type="entry name" value="GH65_N"/>
</dbReference>
<dbReference type="GO" id="GO:0005975">
    <property type="term" value="P:carbohydrate metabolic process"/>
    <property type="evidence" value="ECO:0007669"/>
    <property type="project" value="InterPro"/>
</dbReference>
<dbReference type="InterPro" id="IPR052047">
    <property type="entry name" value="GH94_Enzymes"/>
</dbReference>
<keyword evidence="2 6" id="KW-0808">Transferase</keyword>
<feature type="domain" description="Glycoside hydrolase family 65 C-terminal" evidence="3">
    <location>
        <begin position="541"/>
        <end position="586"/>
    </location>
</feature>
<dbReference type="EMBL" id="LN609302">
    <property type="protein sequence ID" value="CEF56407.1"/>
    <property type="molecule type" value="Genomic_DNA"/>
</dbReference>
<protein>
    <submittedName>
        <fullName evidence="6">Glycosyltransferase 36</fullName>
    </submittedName>
</protein>
<dbReference type="InterPro" id="IPR011013">
    <property type="entry name" value="Gal_mutarotase_sf_dom"/>
</dbReference>
<feature type="domain" description="Glycosyl hydrolase 94 supersandwich" evidence="4">
    <location>
        <begin position="1"/>
        <end position="103"/>
    </location>
</feature>
<dbReference type="InterPro" id="IPR033432">
    <property type="entry name" value="GH94_catalytic"/>
</dbReference>
<dbReference type="Gene3D" id="2.70.98.40">
    <property type="entry name" value="Glycoside hydrolase, family 65, N-terminal domain"/>
    <property type="match status" value="1"/>
</dbReference>
<evidence type="ECO:0000256" key="1">
    <source>
        <dbReference type="ARBA" id="ARBA00022676"/>
    </source>
</evidence>
<evidence type="ECO:0000259" key="3">
    <source>
        <dbReference type="Pfam" id="PF03633"/>
    </source>
</evidence>
<keyword evidence="1" id="KW-0328">Glycosyltransferase</keyword>
<dbReference type="Proteomes" id="UP000068250">
    <property type="component" value="Chromosome I"/>
</dbReference>
<dbReference type="InterPro" id="IPR012341">
    <property type="entry name" value="6hp_glycosidase-like_sf"/>
</dbReference>
<dbReference type="PANTHER" id="PTHR37469:SF2">
    <property type="entry name" value="CELLOBIONIC ACID PHOSPHORYLASE"/>
    <property type="match status" value="1"/>
</dbReference>
<dbReference type="Gene3D" id="1.50.10.10">
    <property type="match status" value="1"/>
</dbReference>
<evidence type="ECO:0000259" key="4">
    <source>
        <dbReference type="Pfam" id="PF06165"/>
    </source>
</evidence>
<dbReference type="GO" id="GO:0030246">
    <property type="term" value="F:carbohydrate binding"/>
    <property type="evidence" value="ECO:0007669"/>
    <property type="project" value="InterPro"/>
</dbReference>
<feature type="domain" description="Glycosyl hydrolase 94 catalytic" evidence="5">
    <location>
        <begin position="117"/>
        <end position="539"/>
    </location>
</feature>
<name>A0A0U5F722_9PROT</name>
<evidence type="ECO:0000259" key="5">
    <source>
        <dbReference type="Pfam" id="PF17167"/>
    </source>
</evidence>
<evidence type="ECO:0000256" key="2">
    <source>
        <dbReference type="ARBA" id="ARBA00022679"/>
    </source>
</evidence>
<dbReference type="Pfam" id="PF03633">
    <property type="entry name" value="Glyco_hydro_65C"/>
    <property type="match status" value="1"/>
</dbReference>
<evidence type="ECO:0000313" key="6">
    <source>
        <dbReference type="EMBL" id="CEF56407.1"/>
    </source>
</evidence>
<reference evidence="7" key="1">
    <citation type="submission" date="2014-09" db="EMBL/GenBank/DDBJ databases">
        <authorList>
            <person name="Illeghems K.G."/>
        </authorList>
    </citation>
    <scope>NUCLEOTIDE SEQUENCE [LARGE SCALE GENOMIC DNA]</scope>
    <source>
        <strain evidence="7">LMG 23848T</strain>
    </source>
</reference>
<dbReference type="AlphaFoldDB" id="A0A0U5F722"/>
<accession>A0A0U5F722</accession>
<dbReference type="InterPro" id="IPR010383">
    <property type="entry name" value="Glyco_hydrolase_94_b-supersand"/>
</dbReference>